<proteinExistence type="predicted"/>
<protein>
    <submittedName>
        <fullName evidence="2">PepSY domain-containing protein</fullName>
    </submittedName>
</protein>
<gene>
    <name evidence="2" type="ORF">FRF71_07630</name>
</gene>
<name>A0A5B8S6G5_9SPHN</name>
<dbReference type="Pfam" id="PF16357">
    <property type="entry name" value="PepSY_TM_like_2"/>
    <property type="match status" value="1"/>
</dbReference>
<dbReference type="InterPro" id="IPR005625">
    <property type="entry name" value="PepSY-ass_TM"/>
</dbReference>
<dbReference type="PANTHER" id="PTHR34219">
    <property type="entry name" value="IRON-REGULATED INNER MEMBRANE PROTEIN-RELATED"/>
    <property type="match status" value="1"/>
</dbReference>
<accession>A0A5B8S6G5</accession>
<evidence type="ECO:0000313" key="2">
    <source>
        <dbReference type="EMBL" id="QEA16015.1"/>
    </source>
</evidence>
<dbReference type="EMBL" id="CP042345">
    <property type="protein sequence ID" value="QEA16015.1"/>
    <property type="molecule type" value="Genomic_DNA"/>
</dbReference>
<organism evidence="2 3">
    <name type="scientific">Novosphingobium ginsenosidimutans</name>
    <dbReference type="NCBI Taxonomy" id="1176536"/>
    <lineage>
        <taxon>Bacteria</taxon>
        <taxon>Pseudomonadati</taxon>
        <taxon>Pseudomonadota</taxon>
        <taxon>Alphaproteobacteria</taxon>
        <taxon>Sphingomonadales</taxon>
        <taxon>Sphingomonadaceae</taxon>
        <taxon>Novosphingobium</taxon>
    </lineage>
</organism>
<dbReference type="InterPro" id="IPR032307">
    <property type="entry name" value="PepSY_TM-like_2"/>
</dbReference>
<feature type="transmembrane region" description="Helical" evidence="1">
    <location>
        <begin position="88"/>
        <end position="109"/>
    </location>
</feature>
<keyword evidence="1" id="KW-1133">Transmembrane helix</keyword>
<evidence type="ECO:0000313" key="3">
    <source>
        <dbReference type="Proteomes" id="UP000321172"/>
    </source>
</evidence>
<dbReference type="Proteomes" id="UP000321172">
    <property type="component" value="Chromosome"/>
</dbReference>
<keyword evidence="1" id="KW-0472">Membrane</keyword>
<evidence type="ECO:0000256" key="1">
    <source>
        <dbReference type="SAM" id="Phobius"/>
    </source>
</evidence>
<reference evidence="2 3" key="1">
    <citation type="journal article" date="2013" name="J. Microbiol. Biotechnol.">
        <title>Novosphingobium ginsenosidimutans sp. nov., with the ability to convert ginsenoside.</title>
        <authorList>
            <person name="Kim J.K."/>
            <person name="He D."/>
            <person name="Liu Q.M."/>
            <person name="Park H.Y."/>
            <person name="Jung M.S."/>
            <person name="Yoon M.H."/>
            <person name="Kim S.C."/>
            <person name="Im W.T."/>
        </authorList>
    </citation>
    <scope>NUCLEOTIDE SEQUENCE [LARGE SCALE GENOMIC DNA]</scope>
    <source>
        <strain evidence="2 3">FW-6</strain>
    </source>
</reference>
<dbReference type="AlphaFoldDB" id="A0A5B8S6G5"/>
<keyword evidence="3" id="KW-1185">Reference proteome</keyword>
<dbReference type="OrthoDB" id="7503021at2"/>
<dbReference type="KEGG" id="ngf:FRF71_07630"/>
<sequence>MRKWHRWLAVFFGVFLLFIATTGVMSQFADLKAESEGRSAAASAVPAGFVCPETMTCRPKPAKDSARAWVGYLHHLHSGEEFGPAGTVISILSGLALIFFSLSGLWVYVQMWRNRKERALKPGWFWK</sequence>
<keyword evidence="1" id="KW-0812">Transmembrane</keyword>